<evidence type="ECO:0000256" key="1">
    <source>
        <dbReference type="SAM" id="MobiDB-lite"/>
    </source>
</evidence>
<dbReference type="OrthoDB" id="5071048at2759"/>
<keyword evidence="3" id="KW-1185">Reference proteome</keyword>
<evidence type="ECO:0000313" key="3">
    <source>
        <dbReference type="Proteomes" id="UP000800036"/>
    </source>
</evidence>
<feature type="region of interest" description="Disordered" evidence="1">
    <location>
        <begin position="74"/>
        <end position="108"/>
    </location>
</feature>
<dbReference type="EMBL" id="ML976841">
    <property type="protein sequence ID" value="KAF1963924.1"/>
    <property type="molecule type" value="Genomic_DNA"/>
</dbReference>
<dbReference type="Proteomes" id="UP000800036">
    <property type="component" value="Unassembled WGS sequence"/>
</dbReference>
<proteinExistence type="predicted"/>
<gene>
    <name evidence="2" type="ORF">BU23DRAFT_576077</name>
</gene>
<organism evidence="2 3">
    <name type="scientific">Bimuria novae-zelandiae CBS 107.79</name>
    <dbReference type="NCBI Taxonomy" id="1447943"/>
    <lineage>
        <taxon>Eukaryota</taxon>
        <taxon>Fungi</taxon>
        <taxon>Dikarya</taxon>
        <taxon>Ascomycota</taxon>
        <taxon>Pezizomycotina</taxon>
        <taxon>Dothideomycetes</taxon>
        <taxon>Pleosporomycetidae</taxon>
        <taxon>Pleosporales</taxon>
        <taxon>Massarineae</taxon>
        <taxon>Didymosphaeriaceae</taxon>
        <taxon>Bimuria</taxon>
    </lineage>
</organism>
<evidence type="ECO:0008006" key="4">
    <source>
        <dbReference type="Google" id="ProtNLM"/>
    </source>
</evidence>
<evidence type="ECO:0000313" key="2">
    <source>
        <dbReference type="EMBL" id="KAF1963924.1"/>
    </source>
</evidence>
<sequence length="139" mass="15437">MPRAPPKSLLTKHEVKFNAKHRRIRCIGHIINLSLQAFLLASSKEALLAALNAAAEVSGEQLLSQFSRVLNSQQQRLNAESQRQPGSRQSQVPQRPTRQRSSWGNPGSISDEFSGIKHIPALSKLHDLAVWLRNSTVTV</sequence>
<name>A0A6A5UH06_9PLEO</name>
<dbReference type="AlphaFoldDB" id="A0A6A5UH06"/>
<accession>A0A6A5UH06</accession>
<protein>
    <recommendedName>
        <fullName evidence="4">HAT C-terminal dimerisation domain-containing protein</fullName>
    </recommendedName>
</protein>
<reference evidence="2" key="1">
    <citation type="journal article" date="2020" name="Stud. Mycol.">
        <title>101 Dothideomycetes genomes: a test case for predicting lifestyles and emergence of pathogens.</title>
        <authorList>
            <person name="Haridas S."/>
            <person name="Albert R."/>
            <person name="Binder M."/>
            <person name="Bloem J."/>
            <person name="Labutti K."/>
            <person name="Salamov A."/>
            <person name="Andreopoulos B."/>
            <person name="Baker S."/>
            <person name="Barry K."/>
            <person name="Bills G."/>
            <person name="Bluhm B."/>
            <person name="Cannon C."/>
            <person name="Castanera R."/>
            <person name="Culley D."/>
            <person name="Daum C."/>
            <person name="Ezra D."/>
            <person name="Gonzalez J."/>
            <person name="Henrissat B."/>
            <person name="Kuo A."/>
            <person name="Liang C."/>
            <person name="Lipzen A."/>
            <person name="Lutzoni F."/>
            <person name="Magnuson J."/>
            <person name="Mondo S."/>
            <person name="Nolan M."/>
            <person name="Ohm R."/>
            <person name="Pangilinan J."/>
            <person name="Park H.-J."/>
            <person name="Ramirez L."/>
            <person name="Alfaro M."/>
            <person name="Sun H."/>
            <person name="Tritt A."/>
            <person name="Yoshinaga Y."/>
            <person name="Zwiers L.-H."/>
            <person name="Turgeon B."/>
            <person name="Goodwin S."/>
            <person name="Spatafora J."/>
            <person name="Crous P."/>
            <person name="Grigoriev I."/>
        </authorList>
    </citation>
    <scope>NUCLEOTIDE SEQUENCE</scope>
    <source>
        <strain evidence="2">CBS 107.79</strain>
    </source>
</reference>